<evidence type="ECO:0000313" key="2">
    <source>
        <dbReference type="EMBL" id="MEO1767668.1"/>
    </source>
</evidence>
<dbReference type="NCBIfam" id="TIGR02742">
    <property type="entry name" value="TrbC_Ftype"/>
    <property type="match status" value="1"/>
</dbReference>
<protein>
    <submittedName>
        <fullName evidence="2">Type-F conjugative transfer system pilin assembly protein TrbC</fullName>
    </submittedName>
</protein>
<gene>
    <name evidence="2" type="primary">trbC</name>
    <name evidence="2" type="ORF">V6E02_10645</name>
</gene>
<dbReference type="InterPro" id="IPR019106">
    <property type="entry name" value="T4SS_TrbC"/>
</dbReference>
<feature type="region of interest" description="Disordered" evidence="1">
    <location>
        <begin position="61"/>
        <end position="83"/>
    </location>
</feature>
<evidence type="ECO:0000256" key="1">
    <source>
        <dbReference type="SAM" id="MobiDB-lite"/>
    </source>
</evidence>
<dbReference type="EMBL" id="JBAJEX010000009">
    <property type="protein sequence ID" value="MEO1767668.1"/>
    <property type="molecule type" value="Genomic_DNA"/>
</dbReference>
<dbReference type="Pfam" id="PF09673">
    <property type="entry name" value="TrbC_Ftype"/>
    <property type="match status" value="1"/>
</dbReference>
<evidence type="ECO:0000313" key="3">
    <source>
        <dbReference type="Proteomes" id="UP001482231"/>
    </source>
</evidence>
<accession>A0ABV0EIW5</accession>
<organism evidence="2 3">
    <name type="scientific">Thiobacter aerophilum</name>
    <dbReference type="NCBI Taxonomy" id="3121275"/>
    <lineage>
        <taxon>Bacteria</taxon>
        <taxon>Pseudomonadati</taxon>
        <taxon>Pseudomonadota</taxon>
        <taxon>Betaproteobacteria</taxon>
        <taxon>Burkholderiales</taxon>
        <taxon>Thiobacteraceae</taxon>
        <taxon>Thiobacter</taxon>
    </lineage>
</organism>
<dbReference type="RefSeq" id="WP_347308823.1">
    <property type="nucleotide sequence ID" value="NZ_JBAJEX010000009.1"/>
</dbReference>
<dbReference type="Proteomes" id="UP001482231">
    <property type="component" value="Unassembled WGS sequence"/>
</dbReference>
<proteinExistence type="predicted"/>
<keyword evidence="3" id="KW-1185">Reference proteome</keyword>
<dbReference type="InterPro" id="IPR014113">
    <property type="entry name" value="T4SS_TrbC_subgr"/>
</dbReference>
<reference evidence="2 3" key="1">
    <citation type="submission" date="2024-02" db="EMBL/GenBank/DDBJ databases">
        <title>New thermophilic sulfur-oxidizing bacteria from a hot springs of the Uzon caldera (Kamchatka, Russia).</title>
        <authorList>
            <person name="Dukat A.M."/>
            <person name="Elcheninov A.G."/>
            <person name="Frolov E.N."/>
        </authorList>
    </citation>
    <scope>NUCLEOTIDE SEQUENCE [LARGE SCALE GENOMIC DNA]</scope>
    <source>
        <strain evidence="2 3">AK1</strain>
    </source>
</reference>
<sequence>MAEMRLRVFQVILPLVFLSLASGATLAQEPFLREQRAAAVPMPTAEDIAKAQQKAREALERVPSSGMNQAASPSVPKVDAIPKPAAPSPDIASIAEKYRHLGQQPAQGGGKADLLVFVSLSMPREALVRAAEQAERAGATLVFRGLKGDSMMKMGEEIQSIIGNRNVPVAIHPPAFQQFSVTRVPAVVLARSEASNVLDNGCAKTDTFVKVSGDVSLDYALDYIERKSPAWAAEARGYRSKIVRGIN</sequence>
<comment type="caution">
    <text evidence="2">The sequence shown here is derived from an EMBL/GenBank/DDBJ whole genome shotgun (WGS) entry which is preliminary data.</text>
</comment>
<name>A0ABV0EIW5_9BURK</name>